<evidence type="ECO:0000256" key="18">
    <source>
        <dbReference type="RuleBase" id="RU362114"/>
    </source>
</evidence>
<dbReference type="PROSITE" id="PS51060">
    <property type="entry name" value="PARP_ALPHA_HD"/>
    <property type="match status" value="1"/>
</dbReference>
<dbReference type="PROSITE" id="PS51059">
    <property type="entry name" value="PARP_CATALYTIC"/>
    <property type="match status" value="1"/>
</dbReference>
<sequence length="512" mass="56698">MAPKRTRKAPELSAASQPKQGRAKRGKAKAADDLQAPVAAAGQPAQTTKLHQGTADSYCPLPSPQSGGKCFCWTRWGRVGDAGQSKLLGPCEQEGAEKEFNSKFRSKVGIPFSDNEGARSVRPGKYSLVDLDTTVVPTPGKQPVSGSSPHKQPKVQPSKLCKPTLELMELIFNDLMFKQAMQDFDIDTDRMPLGQLSKDQVQRGYEVLERIRKALQSRSGKAPLEALSSEFYQVIPHNFKRQRPPIIADQDALDTKFEMCNVLNDIEVAQGLKEQQAEEHEDANIEPHPADEKYDSLQADLQLLSTEDPEHDLIARFVKATSSHLKLLNVWEIERQGEAKRFAKHKKLGNRKLLWHGTNIAVVAAILKAGLRIMPHSGGRVGRGLYLAAENSKSAAYVCAGRQGTQLVGVMFLAEAALGKEHHIMQDDSTLVKPPAGSDSVVAKGQTEPDPHMDEQLKLDGKPVNVPVGQVKQQPEFQHSSFMQSEYLLYEESQARLRYMVTLEFANRGRWN</sequence>
<feature type="region of interest" description="Disordered" evidence="19">
    <location>
        <begin position="1"/>
        <end position="55"/>
    </location>
</feature>
<gene>
    <name evidence="23" type="ORF">WJX74_007215</name>
</gene>
<dbReference type="Proteomes" id="UP001438707">
    <property type="component" value="Unassembled WGS sequence"/>
</dbReference>
<evidence type="ECO:0000256" key="19">
    <source>
        <dbReference type="SAM" id="MobiDB-lite"/>
    </source>
</evidence>
<keyword evidence="4 18" id="KW-0328">Glycosyltransferase</keyword>
<dbReference type="GO" id="GO:0016779">
    <property type="term" value="F:nucleotidyltransferase activity"/>
    <property type="evidence" value="ECO:0007669"/>
    <property type="project" value="UniProtKB-KW"/>
</dbReference>
<evidence type="ECO:0000259" key="20">
    <source>
        <dbReference type="PROSITE" id="PS51059"/>
    </source>
</evidence>
<dbReference type="GO" id="GO:0006302">
    <property type="term" value="P:double-strand break repair"/>
    <property type="evidence" value="ECO:0007669"/>
    <property type="project" value="TreeGrafter"/>
</dbReference>
<dbReference type="SUPFAM" id="SSF142921">
    <property type="entry name" value="WGR domain-like"/>
    <property type="match status" value="1"/>
</dbReference>
<dbReference type="PANTHER" id="PTHR10459">
    <property type="entry name" value="DNA LIGASE"/>
    <property type="match status" value="1"/>
</dbReference>
<keyword evidence="8" id="KW-0677">Repeat</keyword>
<keyword evidence="24" id="KW-1185">Reference proteome</keyword>
<proteinExistence type="inferred from homology"/>
<dbReference type="GO" id="GO:0035861">
    <property type="term" value="C:site of double-strand break"/>
    <property type="evidence" value="ECO:0007669"/>
    <property type="project" value="TreeGrafter"/>
</dbReference>
<dbReference type="InterPro" id="IPR012317">
    <property type="entry name" value="Poly(ADP-ribose)pol_cat_dom"/>
</dbReference>
<feature type="region of interest" description="Disordered" evidence="19">
    <location>
        <begin position="137"/>
        <end position="157"/>
    </location>
</feature>
<comment type="caution">
    <text evidence="23">The sequence shown here is derived from an EMBL/GenBank/DDBJ whole genome shotgun (WGS) entry which is preliminary data.</text>
</comment>
<evidence type="ECO:0000256" key="12">
    <source>
        <dbReference type="ARBA" id="ARBA00023027"/>
    </source>
</evidence>
<reference evidence="23 24" key="1">
    <citation type="journal article" date="2024" name="Nat. Commun.">
        <title>Phylogenomics reveals the evolutionary origins of lichenization in chlorophyte algae.</title>
        <authorList>
            <person name="Puginier C."/>
            <person name="Libourel C."/>
            <person name="Otte J."/>
            <person name="Skaloud P."/>
            <person name="Haon M."/>
            <person name="Grisel S."/>
            <person name="Petersen M."/>
            <person name="Berrin J.G."/>
            <person name="Delaux P.M."/>
            <person name="Dal Grande F."/>
            <person name="Keller J."/>
        </authorList>
    </citation>
    <scope>NUCLEOTIDE SEQUENCE [LARGE SCALE GENOMIC DNA]</scope>
    <source>
        <strain evidence="23 24">SAG 2145</strain>
    </source>
</reference>
<feature type="domain" description="WGR" evidence="22">
    <location>
        <begin position="35"/>
        <end position="126"/>
    </location>
</feature>
<dbReference type="Gene3D" id="1.20.142.10">
    <property type="entry name" value="Poly(ADP-ribose) polymerase, regulatory domain"/>
    <property type="match status" value="1"/>
</dbReference>
<evidence type="ECO:0000313" key="23">
    <source>
        <dbReference type="EMBL" id="KAK9841525.1"/>
    </source>
</evidence>
<dbReference type="GO" id="GO:0003950">
    <property type="term" value="F:NAD+ poly-ADP-ribosyltransferase activity"/>
    <property type="evidence" value="ECO:0007669"/>
    <property type="project" value="UniProtKB-UniRule"/>
</dbReference>
<comment type="subcellular location">
    <subcellularLocation>
        <location evidence="3">Nucleus</location>
    </subcellularLocation>
</comment>
<feature type="domain" description="PARP catalytic" evidence="20">
    <location>
        <begin position="288"/>
        <end position="512"/>
    </location>
</feature>
<accession>A0AAW1S638</accession>
<dbReference type="GO" id="GO:0005730">
    <property type="term" value="C:nucleolus"/>
    <property type="evidence" value="ECO:0007669"/>
    <property type="project" value="TreeGrafter"/>
</dbReference>
<evidence type="ECO:0000256" key="5">
    <source>
        <dbReference type="ARBA" id="ARBA00022679"/>
    </source>
</evidence>
<evidence type="ECO:0000256" key="9">
    <source>
        <dbReference type="ARBA" id="ARBA00022765"/>
    </source>
</evidence>
<evidence type="ECO:0000256" key="6">
    <source>
        <dbReference type="ARBA" id="ARBA00022695"/>
    </source>
</evidence>
<keyword evidence="10" id="KW-0863">Zinc-finger</keyword>
<comment type="function">
    <text evidence="16">Involved in the base excision repair (BER) pathway, by catalyzing the poly(ADP-ribosyl)ation of a limited number of acceptor proteins involved in chromatin architecture and in DNA metabolism. This modification follows DNA damages and appears as an obligatory step in a detection/signaling pathway leading to the reparation of DNA strand breaks.</text>
</comment>
<evidence type="ECO:0000259" key="22">
    <source>
        <dbReference type="PROSITE" id="PS51977"/>
    </source>
</evidence>
<evidence type="ECO:0000256" key="8">
    <source>
        <dbReference type="ARBA" id="ARBA00022737"/>
    </source>
</evidence>
<comment type="catalytic activity">
    <reaction evidence="2">
        <text>L-glutamyl-[protein] + NAD(+) = 5-O-(ADP-D-ribosyl)-L-glutamyl-[protein] + nicotinamide</text>
        <dbReference type="Rhea" id="RHEA:58224"/>
        <dbReference type="Rhea" id="RHEA-COMP:10208"/>
        <dbReference type="Rhea" id="RHEA-COMP:15089"/>
        <dbReference type="ChEBI" id="CHEBI:17154"/>
        <dbReference type="ChEBI" id="CHEBI:29973"/>
        <dbReference type="ChEBI" id="CHEBI:57540"/>
        <dbReference type="ChEBI" id="CHEBI:142540"/>
    </reaction>
</comment>
<keyword evidence="11" id="KW-0862">Zinc</keyword>
<dbReference type="Pfam" id="PF05406">
    <property type="entry name" value="WGR"/>
    <property type="match status" value="1"/>
</dbReference>
<evidence type="ECO:0000256" key="17">
    <source>
        <dbReference type="ARBA" id="ARBA00033987"/>
    </source>
</evidence>
<keyword evidence="6" id="KW-0548">Nucleotidyltransferase</keyword>
<dbReference type="CDD" id="cd01437">
    <property type="entry name" value="parp_like"/>
    <property type="match status" value="1"/>
</dbReference>
<dbReference type="EC" id="2.4.2.-" evidence="18"/>
<dbReference type="GO" id="GO:1990404">
    <property type="term" value="F:NAD+-protein mono-ADP-ribosyltransferase activity"/>
    <property type="evidence" value="ECO:0007669"/>
    <property type="project" value="TreeGrafter"/>
</dbReference>
<dbReference type="FunFam" id="1.20.142.10:FF:000002">
    <property type="entry name" value="Poly [ADP-ribose] polymerase"/>
    <property type="match status" value="1"/>
</dbReference>
<comment type="similarity">
    <text evidence="15">Belongs to the ARTD/PARP family.</text>
</comment>
<dbReference type="AlphaFoldDB" id="A0AAW1S638"/>
<evidence type="ECO:0000256" key="11">
    <source>
        <dbReference type="ARBA" id="ARBA00022833"/>
    </source>
</evidence>
<evidence type="ECO:0000313" key="24">
    <source>
        <dbReference type="Proteomes" id="UP001438707"/>
    </source>
</evidence>
<dbReference type="GO" id="GO:0008270">
    <property type="term" value="F:zinc ion binding"/>
    <property type="evidence" value="ECO:0007669"/>
    <property type="project" value="UniProtKB-KW"/>
</dbReference>
<dbReference type="PROSITE" id="PS51977">
    <property type="entry name" value="WGR"/>
    <property type="match status" value="1"/>
</dbReference>
<organism evidence="23 24">
    <name type="scientific">Apatococcus lobatus</name>
    <dbReference type="NCBI Taxonomy" id="904363"/>
    <lineage>
        <taxon>Eukaryota</taxon>
        <taxon>Viridiplantae</taxon>
        <taxon>Chlorophyta</taxon>
        <taxon>core chlorophytes</taxon>
        <taxon>Trebouxiophyceae</taxon>
        <taxon>Chlorellales</taxon>
        <taxon>Chlorellaceae</taxon>
        <taxon>Apatococcus</taxon>
    </lineage>
</organism>
<dbReference type="InterPro" id="IPR008893">
    <property type="entry name" value="WGR_domain"/>
</dbReference>
<dbReference type="PANTHER" id="PTHR10459:SF66">
    <property type="entry name" value="PROTEIN MONO-ADP-RIBOSYLTRANSFERASE PARP3"/>
    <property type="match status" value="1"/>
</dbReference>
<dbReference type="GO" id="GO:0003677">
    <property type="term" value="F:DNA binding"/>
    <property type="evidence" value="ECO:0007669"/>
    <property type="project" value="UniProtKB-KW"/>
</dbReference>
<dbReference type="EMBL" id="JALJOS010000003">
    <property type="protein sequence ID" value="KAK9841525.1"/>
    <property type="molecule type" value="Genomic_DNA"/>
</dbReference>
<evidence type="ECO:0000256" key="4">
    <source>
        <dbReference type="ARBA" id="ARBA00022676"/>
    </source>
</evidence>
<dbReference type="InterPro" id="IPR036616">
    <property type="entry name" value="Poly(ADP-ribose)pol_reg_dom_sf"/>
</dbReference>
<comment type="catalytic activity">
    <reaction evidence="17">
        <text>NAD(+) + (ADP-D-ribosyl)n-acceptor = nicotinamide + (ADP-D-ribosyl)n+1-acceptor + H(+).</text>
        <dbReference type="EC" id="2.4.2.30"/>
    </reaction>
</comment>
<dbReference type="SUPFAM" id="SSF56399">
    <property type="entry name" value="ADP-ribosylation"/>
    <property type="match status" value="1"/>
</dbReference>
<dbReference type="Pfam" id="PF00644">
    <property type="entry name" value="PARP"/>
    <property type="match status" value="1"/>
</dbReference>
<evidence type="ECO:0000256" key="1">
    <source>
        <dbReference type="ARBA" id="ARBA00000438"/>
    </source>
</evidence>
<evidence type="ECO:0000256" key="16">
    <source>
        <dbReference type="ARBA" id="ARBA00024945"/>
    </source>
</evidence>
<evidence type="ECO:0000256" key="2">
    <source>
        <dbReference type="ARBA" id="ARBA00000459"/>
    </source>
</evidence>
<dbReference type="GO" id="GO:0070212">
    <property type="term" value="P:protein poly-ADP-ribosylation"/>
    <property type="evidence" value="ECO:0007669"/>
    <property type="project" value="TreeGrafter"/>
</dbReference>
<dbReference type="InterPro" id="IPR050800">
    <property type="entry name" value="ARTD/PARP"/>
</dbReference>
<keyword evidence="9" id="KW-0013">ADP-ribosylation</keyword>
<keyword evidence="13" id="KW-0238">DNA-binding</keyword>
<evidence type="ECO:0000256" key="3">
    <source>
        <dbReference type="ARBA" id="ARBA00004123"/>
    </source>
</evidence>
<dbReference type="SUPFAM" id="SSF47587">
    <property type="entry name" value="Domain of poly(ADP-ribose) polymerase"/>
    <property type="match status" value="1"/>
</dbReference>
<keyword evidence="7" id="KW-0479">Metal-binding</keyword>
<protein>
    <recommendedName>
        <fullName evidence="18">Poly [ADP-ribose] polymerase</fullName>
        <shortName evidence="18">PARP</shortName>
        <ecNumber evidence="18">2.4.2.-</ecNumber>
    </recommendedName>
</protein>
<dbReference type="SMART" id="SM00773">
    <property type="entry name" value="WGR"/>
    <property type="match status" value="1"/>
</dbReference>
<dbReference type="Gene3D" id="3.90.228.10">
    <property type="match status" value="1"/>
</dbReference>
<feature type="domain" description="PARP alpha-helical" evidence="21">
    <location>
        <begin position="157"/>
        <end position="274"/>
    </location>
</feature>
<evidence type="ECO:0000256" key="7">
    <source>
        <dbReference type="ARBA" id="ARBA00022723"/>
    </source>
</evidence>
<feature type="compositionally biased region" description="Low complexity" evidence="19">
    <location>
        <begin position="33"/>
        <end position="46"/>
    </location>
</feature>
<evidence type="ECO:0000259" key="21">
    <source>
        <dbReference type="PROSITE" id="PS51060"/>
    </source>
</evidence>
<evidence type="ECO:0000256" key="10">
    <source>
        <dbReference type="ARBA" id="ARBA00022771"/>
    </source>
</evidence>
<dbReference type="InterPro" id="IPR036930">
    <property type="entry name" value="WGR_dom_sf"/>
</dbReference>
<keyword evidence="12 18" id="KW-0520">NAD</keyword>
<keyword evidence="14" id="KW-0539">Nucleus</keyword>
<comment type="catalytic activity">
    <reaction evidence="1">
        <text>L-aspartyl-[protein] + NAD(+) = 4-O-(ADP-D-ribosyl)-L-aspartyl-[protein] + nicotinamide</text>
        <dbReference type="Rhea" id="RHEA:54424"/>
        <dbReference type="Rhea" id="RHEA-COMP:9867"/>
        <dbReference type="Rhea" id="RHEA-COMP:13832"/>
        <dbReference type="ChEBI" id="CHEBI:17154"/>
        <dbReference type="ChEBI" id="CHEBI:29961"/>
        <dbReference type="ChEBI" id="CHEBI:57540"/>
        <dbReference type="ChEBI" id="CHEBI:138102"/>
    </reaction>
</comment>
<evidence type="ECO:0000256" key="15">
    <source>
        <dbReference type="ARBA" id="ARBA00024347"/>
    </source>
</evidence>
<dbReference type="Pfam" id="PF02877">
    <property type="entry name" value="PARP_reg"/>
    <property type="match status" value="1"/>
</dbReference>
<name>A0AAW1S638_9CHLO</name>
<evidence type="ECO:0000256" key="13">
    <source>
        <dbReference type="ARBA" id="ARBA00023125"/>
    </source>
</evidence>
<evidence type="ECO:0000256" key="14">
    <source>
        <dbReference type="ARBA" id="ARBA00023242"/>
    </source>
</evidence>
<dbReference type="InterPro" id="IPR004102">
    <property type="entry name" value="Poly(ADP-ribose)pol_reg_dom"/>
</dbReference>
<feature type="region of interest" description="Disordered" evidence="19">
    <location>
        <begin position="435"/>
        <end position="454"/>
    </location>
</feature>
<keyword evidence="5 18" id="KW-0808">Transferase</keyword>